<keyword evidence="1" id="KW-0479">Metal-binding</keyword>
<dbReference type="Proteomes" id="UP000265703">
    <property type="component" value="Unassembled WGS sequence"/>
</dbReference>
<comment type="caution">
    <text evidence="6">The sequence shown here is derived from an EMBL/GenBank/DDBJ whole genome shotgun (WGS) entry which is preliminary data.</text>
</comment>
<accession>A0A397SID5</accession>
<evidence type="ECO:0000256" key="2">
    <source>
        <dbReference type="ARBA" id="ARBA00022771"/>
    </source>
</evidence>
<evidence type="ECO:0000259" key="5">
    <source>
        <dbReference type="Pfam" id="PF13695"/>
    </source>
</evidence>
<reference evidence="6 7" key="1">
    <citation type="submission" date="2018-06" db="EMBL/GenBank/DDBJ databases">
        <title>Comparative genomics reveals the genomic features of Rhizophagus irregularis, R. cerebriforme, R. diaphanum and Gigaspora rosea, and their symbiotic lifestyle signature.</title>
        <authorList>
            <person name="Morin E."/>
            <person name="San Clemente H."/>
            <person name="Chen E.C.H."/>
            <person name="De La Providencia I."/>
            <person name="Hainaut M."/>
            <person name="Kuo A."/>
            <person name="Kohler A."/>
            <person name="Murat C."/>
            <person name="Tang N."/>
            <person name="Roy S."/>
            <person name="Loubradou J."/>
            <person name="Henrissat B."/>
            <person name="Grigoriev I.V."/>
            <person name="Corradi N."/>
            <person name="Roux C."/>
            <person name="Martin F.M."/>
        </authorList>
    </citation>
    <scope>NUCLEOTIDE SEQUENCE [LARGE SCALE GENOMIC DNA]</scope>
    <source>
        <strain evidence="6 7">DAOM 227022</strain>
    </source>
</reference>
<dbReference type="OrthoDB" id="2307849at2759"/>
<keyword evidence="2" id="KW-0863">Zinc-finger</keyword>
<dbReference type="AlphaFoldDB" id="A0A397SID5"/>
<proteinExistence type="predicted"/>
<feature type="region of interest" description="Disordered" evidence="4">
    <location>
        <begin position="1"/>
        <end position="36"/>
    </location>
</feature>
<name>A0A397SID5_9GLOM</name>
<evidence type="ECO:0000256" key="3">
    <source>
        <dbReference type="ARBA" id="ARBA00022833"/>
    </source>
</evidence>
<keyword evidence="7" id="KW-1185">Reference proteome</keyword>
<evidence type="ECO:0000313" key="6">
    <source>
        <dbReference type="EMBL" id="RIA85990.1"/>
    </source>
</evidence>
<evidence type="ECO:0000256" key="4">
    <source>
        <dbReference type="SAM" id="MobiDB-lite"/>
    </source>
</evidence>
<sequence length="212" mass="25208">MKRKRFFSKHSKENLVTPKKIKTQNNSESKKKTKNKFKKGEKRTYYKFICKCGTGCDDFQEFLDHLRTSHRIKNMDFTEIIGKGDGRDFSIKFYWNLSCQCGNKFSSSLCNADLQVNDEKIELLKIYHLSCLKCKKIARFDAKESLHKFLKQRVKQKLIYSFYKGKFAQFHDDSHSEKMLENHKEQLCEKCKSLGRHCGKTSIIRHHRINYL</sequence>
<dbReference type="Pfam" id="PF13695">
    <property type="entry name" value="Zn_ribbon_3CxxC"/>
    <property type="match status" value="1"/>
</dbReference>
<evidence type="ECO:0000256" key="1">
    <source>
        <dbReference type="ARBA" id="ARBA00022723"/>
    </source>
</evidence>
<feature type="domain" description="3CxxC-type" evidence="5">
    <location>
        <begin position="93"/>
        <end position="193"/>
    </location>
</feature>
<protein>
    <recommendedName>
        <fullName evidence="5">3CxxC-type domain-containing protein</fullName>
    </recommendedName>
</protein>
<gene>
    <name evidence="6" type="ORF">C1645_354013</name>
</gene>
<dbReference type="EMBL" id="QKYT01000391">
    <property type="protein sequence ID" value="RIA85990.1"/>
    <property type="molecule type" value="Genomic_DNA"/>
</dbReference>
<keyword evidence="3" id="KW-0862">Zinc</keyword>
<dbReference type="InterPro" id="IPR027377">
    <property type="entry name" value="ZAR1/RTP1-5-like_Znf-3CxxC"/>
</dbReference>
<organism evidence="6 7">
    <name type="scientific">Glomus cerebriforme</name>
    <dbReference type="NCBI Taxonomy" id="658196"/>
    <lineage>
        <taxon>Eukaryota</taxon>
        <taxon>Fungi</taxon>
        <taxon>Fungi incertae sedis</taxon>
        <taxon>Mucoromycota</taxon>
        <taxon>Glomeromycotina</taxon>
        <taxon>Glomeromycetes</taxon>
        <taxon>Glomerales</taxon>
        <taxon>Glomeraceae</taxon>
        <taxon>Glomus</taxon>
    </lineage>
</organism>
<evidence type="ECO:0000313" key="7">
    <source>
        <dbReference type="Proteomes" id="UP000265703"/>
    </source>
</evidence>
<dbReference type="GO" id="GO:0008270">
    <property type="term" value="F:zinc ion binding"/>
    <property type="evidence" value="ECO:0007669"/>
    <property type="project" value="UniProtKB-KW"/>
</dbReference>